<feature type="active site" description="Proton acceptor; for dehydratase activity" evidence="5">
    <location>
        <position position="3474"/>
    </location>
</feature>
<proteinExistence type="predicted"/>
<feature type="domain" description="Ketosynthase family 3 (KS3)" evidence="8">
    <location>
        <begin position="988"/>
        <end position="1410"/>
    </location>
</feature>
<dbReference type="PANTHER" id="PTHR43775:SF51">
    <property type="entry name" value="INACTIVE PHENOLPHTHIOCEROL SYNTHESIS POLYKETIDE SYNTHASE TYPE I PKS1-RELATED"/>
    <property type="match status" value="1"/>
</dbReference>
<evidence type="ECO:0000256" key="3">
    <source>
        <dbReference type="ARBA" id="ARBA00022679"/>
    </source>
</evidence>
<sequence length="4208" mass="439367">MTNLDDSVAVVGVSCRLPGAADPAAFWRLLRAGRDVVTEVPADRWEALAPGTKAVRGARFGAFLDGVGDFDAGFFGISPREAAAMDPQQRLVLELAWEALEDAGIVPAALAGTGASVFVGSLRDDYAGLVLGRGAITQHTNTGTHRGIIANRVSYALDLRGPSVVVDTAQSSSLVAVHLAAESVRSGESPVALAAGVNLNVLGEGALGAEKFGGLSPDGRCFTFDARANGYVRGEGAAVLVLKPLRAALDDGDDVYAVLRGSAVNNDGATPGLTVPDASAQAAVVRAAQRRAGVGPEGVQYVELHGTGTPVGDPVEAAGLGAVFGSRPAPLAVGSVKTNVGHLEGAAGIVGLLKAVLAIRHRELPASLNFVTPNPAVRLAEHNLTVHTGLSAWPEPERPLVAGVSSFGMGGTNCHVVVAEPPARAPSVFGGPGFAVVPVSGRDAGALRAHAALLRVTEGSPRDLGWSLATTRTAFEHRAAVVAEDRAGLDAGLDALAAGIPMPNVVTGVAGDGRVGVAFTGQGAQRVGMGARLSDAFPVFAAAFDEVCAHLDPGLRDVIASGDGLDDTGWTQPALFAVEVASFRLLESWGVRPDVLVGHSIGEVAAAHVAEVLSLADACALVTARGRLMRALPAGGAMVAVEAAEDELDLPDGVALAAVNGPRAVVLSGAEDAVLSFVGSLNKRTKRLPVSHAFHSPLMDPMLDDFRAVVAGLTFNNPTIPIVSTVGADAELTDPEYWVRQVREPVRFLRALRALEVPTLVEAGPDAVLSALAGEVGIRSFPLMRRGHDEQVTALTAFAGLHTRGVELEWPVGRRVKLPTYPFQRERYWLDEPQPAPAAPAATTHAPAAPATTATAPAAPAAGLPAAGPTAAGPTAAGPASAGPASAGSGAPASAGVRTNVAQLVVRHVAAVLGADPAKVDVRRPFRDLGFDSLMGVELRENLAGAIGRPLPTGLLFEHPTPQAVIAFLEGTAEEDAPAGRHTAADPAEPIAIVGMACRFPGDVTSPEDLWRLVDEEVDAIGPFPADRGWPADLYDPDPDRSGTTYVREGGFLAGAGEFDASFFGISPREALVMDPQQRLLLQTAWEAVERAGIDPEALRGSRTGVFVGGTAGDYGPRMHEASDQAEGHVLTGATPSVMSGRIAYQLGLVGPALTVDTACSSSLVALHIAVRSLRSGESSTALAGGVTVMATPGMFLEFSRQHGLAGDARCKSFAADADGTAWAEGVGLLVLERLSDARERGHRVLAVIRGSAVNSDGASNGLTAPNGGSQQRVIRQALADAGLSTSDIDVVEAHGTGTSLGDPIEAEAILATYGQGRDTPLWLGSLKSNIGHAQAAAGVGGVIKLVEAMRHGVMPRTLHVTEPTPKVDWTAGRVELLTSRRDWPADRPRRAAVSSFGISGTNAHLVLEQGEEAATTVTPTALPVPWVFSGRSVEAALAQVERVRGRRDVAEVARALAERTRFDHRAVLVGAGADELAQAVPVTGKALAGRTAFLFTGQGAQRAGMGRELYDAYPVFARGLDEVVAAFEPHLELPLRDLMFGDRPELHETRYTQPALFAFEVALFRLAEHHGLKPDLLAGHSIGEQVAAHVAGVLTLEDAATLVAARGRLMQSARAGGAMIAVQATEAELGELPEGVAVAAVNSPNSVVLAGDDRAVTEVAARFERTRRLQVSHAFHSPHMDDVLDEFRAVAETIAYREAEIPVVSTVTGDLLEADADHWTRQIRATVRFADAVATLAERGAAVFVEIGPDAVLAPLAEACGVTAVALGRKDRPEAVTAVRGMAHAHAHGAPLDVVSFVPGAGRADVPTYPFKRDHYWLTDRPRATGLVTTAVELAERDEVVLSGEVSLTAQPWLAGHVVNGAVLVPGTAFLELALAAGERVGLPRVDDLTLESPLVVPATGAVQVQVAVREGRFTVHSRQDDWQRHASGTLTTGSAALESFPWPPEADEEPLDDVYDRLSALGYDYGEPFRGLRGLWRDGDTVYAEVAVTTPVTGFVVHPALLDAVLHPLVLEPAGPGRIRLPFAWSGVELTAGASTLRVRVTPNGADTFSIDLADGAGAPVGRIDGITLRAVARDGLAGGSTFTVTWTEVARGEPAGDLVVIPPAATDDPRLATRRALRLVREWLEEDHDPADRLVFHTRRSIAAVPGEPVDDLANAAVWGLVRVVQSEHPDRVVVVDADHADDVAAAVATGEPQVAVREGRFLAPRLARTDLGEPVRLEGTVLVTGGTGGLGALVARHLHEHHGVRDLLLVSRRGPAAPGARALADELGARIAAVDVADRDALAELLAGERLGAVVHAAGVLDDATTTALTDAQVDRVLEPKALAARHLHELAGDVPVFVLFSSISGVLGTAGQAGYAAANTYLDALAAHRRARGLSAVSLAWGLWDAGMGETLGDADLARWARSGVAPLKPERGLALFDRALSADQGLLVPAALEPSRVDGEVPGPLRGLVKRRTTTKAVSALTEAQAVDLVRSLAAAALGHADATAVDPEKAFREQGFDSLAGVDLRNRLIAATGRKLPTTLVFDHPTPAALAAFLVAGNREADRTAATRTAATRTAATRTAAARADEPIAIVGMACRFPGGVRSPEDLWRLVAEGRDAISGFPTNRGWDVEALYDPDPERLGATYTRHGGFLHDADLFDAAFFGMSPREALATDPQQRLLLETAWEAFEDAGIDPATLRGSRTGVFTGVMYDDYASRLPETPEEVEGFLLAGNTSSVISGRLAYTYGLEGPAITVDTACSSSLVALHLAAQALRSGECDLALAGGVTVMAGPSTFVEFSRQRGLSPDGRCKSFSASADGTGWSEGVGLLLVERLSEARKRGHRVLAVVRGSAVNSDGASNGLTAPNGPAQERVIRAALSAARLSTSDVDLVEAHGTGTTLGDPIEAQALLATYGQDRAEPLWLGSLKSNIGHAQAAAGVGGIIKVVQAMRHGVMPRTLHADDPSPHVDWTSGAVELLTEPREWTADRPRRAAVSSFGISGTNAHVVLEEVPERVEADRVTPLDVPWVLSAHDDTALRAQAEALHAHLAAHPDLRPADVGLTLARRPLLDRRTVVFGADALLGELAIGDGGGRGKTAFLFTGQGSQRVGMGRELYSQPVFRQALDEICALLDPVLDRPLRAVLFAEPDSADSALLDQTAYTQAALFAVEVALYRYVEHHGVRPDFVFGHSVGEVAAAHVAGVFDLADACALVAARGRAMQSAREDGAMAAIEATEEEVRETLAGVVAVAAVNAPRSTVVSGDEPAVARLIELWSGRGRRTRRLPVSHAFHSPHMDGVLAAFRADLDAVVFRAPEIPVVSDVTGDLATDGQLRSPDYWVRHIREAVRFVDGVRTLEALGVTEFVELGPDGVLTALTRQCLTGEPGSAVPVLRAGRPELATAQAALGVLHTRGLPVTWDFGDARPVTLPTYRFQGRRFWLDAPRAARSAGALGLSDTRHPVLGAAVELAGGDTVVLTGRLSAGTDAWLADHRVRDDVLVPGTAFAELALAAGAHVGLPHLVELTLSAPLVLGVARLQVTVGPEEGGRRPVTVHARPDDESPWELHASGAVGGAGSEPVGFEVPAEAVPVDLDGVYDRLAEHGYHYGPAFRNLVGLSRVGDELFAELAAVENRGFLVHPAVLDAALHSLLPGVADDDAPAVLPFSWSGVTVHSGAPAARARLTRRGSAVSIVVVDAAGRPVLTVDELALRPLGGKAVRGLHALTWRPVAPGEPGAAVPVHRVPELPAREAVHHTLDVLRGADGPLAVVVRDGLEHAAVRGLVRTAQAEQPGRFVLVTADDGEPLDTAVRLGEPEVAVRGGEVFVPRLVRTPSAERGIDWGTGPVLVTGATGALGAVLARHLVHVHGVRELVLLSRRGGAAPGAAELTAELGVTAHLVACDAADRDALAAVIERYRPTAVVHTAGVVDDGVLAKLTPEQVDKVLRPKVDAAWNLHELAGDVSAFVLYSSVAGLLGTAGQGNYAAGNAYLDALAEHRHAAGLPAVSLAWGLWETESELSGGLSEVDLRRLARSGLEPLAADEAMDLFDAALAHGAPVLAVTRFDQAALRGRDDLPAVLRDMVRPRRAAAPVAAEPTDLPGLVRAKVAAVLGHDDPAAIDTRRAFTELGFDSLTAVELRNQLGAATGLDLPTTVVFDHPSPDALADHLLSLASPADEPVVDRLEAMIRAGEVDDAALDRLRALLGRPALDTDLDAADDEALFALVDELD</sequence>
<dbReference type="SUPFAM" id="SSF47336">
    <property type="entry name" value="ACP-like"/>
    <property type="match status" value="3"/>
</dbReference>
<dbReference type="InterPro" id="IPR009081">
    <property type="entry name" value="PP-bd_ACP"/>
</dbReference>
<dbReference type="SMART" id="SM00823">
    <property type="entry name" value="PKS_PP"/>
    <property type="match status" value="3"/>
</dbReference>
<evidence type="ECO:0000256" key="1">
    <source>
        <dbReference type="ARBA" id="ARBA00022450"/>
    </source>
</evidence>
<feature type="region of interest" description="N-terminal hotdog fold" evidence="5">
    <location>
        <begin position="3442"/>
        <end position="3560"/>
    </location>
</feature>
<feature type="domain" description="Carrier" evidence="7">
    <location>
        <begin position="2470"/>
        <end position="2545"/>
    </location>
</feature>
<dbReference type="Gene3D" id="3.40.50.720">
    <property type="entry name" value="NAD(P)-binding Rossmann-like Domain"/>
    <property type="match status" value="2"/>
</dbReference>
<dbReference type="InterPro" id="IPR050091">
    <property type="entry name" value="PKS_NRPS_Biosynth_Enz"/>
</dbReference>
<dbReference type="CDD" id="cd00833">
    <property type="entry name" value="PKS"/>
    <property type="match status" value="3"/>
</dbReference>
<dbReference type="SMART" id="SM01294">
    <property type="entry name" value="PKS_PP_betabranch"/>
    <property type="match status" value="2"/>
</dbReference>
<dbReference type="InterPro" id="IPR016039">
    <property type="entry name" value="Thiolase-like"/>
</dbReference>
<dbReference type="InterPro" id="IPR055123">
    <property type="entry name" value="SpnB-like_Rossmann"/>
</dbReference>
<comment type="caution">
    <text evidence="10">The sequence shown here is derived from an EMBL/GenBank/DDBJ whole genome shotgun (WGS) entry which is preliminary data.</text>
</comment>
<evidence type="ECO:0000256" key="4">
    <source>
        <dbReference type="ARBA" id="ARBA00023315"/>
    </source>
</evidence>
<dbReference type="PANTHER" id="PTHR43775">
    <property type="entry name" value="FATTY ACID SYNTHASE"/>
    <property type="match status" value="1"/>
</dbReference>
<keyword evidence="3" id="KW-0808">Transferase</keyword>
<dbReference type="InterPro" id="IPR036291">
    <property type="entry name" value="NAD(P)-bd_dom_sf"/>
</dbReference>
<dbReference type="Gene3D" id="3.30.70.3290">
    <property type="match status" value="3"/>
</dbReference>
<feature type="active site" description="Proton donor; for dehydratase activity" evidence="5">
    <location>
        <position position="3625"/>
    </location>
</feature>
<evidence type="ECO:0000259" key="9">
    <source>
        <dbReference type="PROSITE" id="PS52019"/>
    </source>
</evidence>
<evidence type="ECO:0000256" key="2">
    <source>
        <dbReference type="ARBA" id="ARBA00022553"/>
    </source>
</evidence>
<dbReference type="InterPro" id="IPR018201">
    <property type="entry name" value="Ketoacyl_synth_AS"/>
</dbReference>
<feature type="domain" description="PKS/mFAS DH" evidence="9">
    <location>
        <begin position="3442"/>
        <end position="3700"/>
    </location>
</feature>
<dbReference type="Gene3D" id="3.10.129.110">
    <property type="entry name" value="Polyketide synthase dehydratase"/>
    <property type="match status" value="2"/>
</dbReference>
<dbReference type="InterPro" id="IPR020841">
    <property type="entry name" value="PKS_Beta-ketoAc_synthase_dom"/>
</dbReference>
<evidence type="ECO:0000259" key="8">
    <source>
        <dbReference type="PROSITE" id="PS52004"/>
    </source>
</evidence>
<dbReference type="InterPro" id="IPR020807">
    <property type="entry name" value="PKS_DH"/>
</dbReference>
<dbReference type="InterPro" id="IPR014030">
    <property type="entry name" value="Ketoacyl_synth_N"/>
</dbReference>
<evidence type="ECO:0000256" key="6">
    <source>
        <dbReference type="SAM" id="MobiDB-lite"/>
    </source>
</evidence>
<dbReference type="Pfam" id="PF00550">
    <property type="entry name" value="PP-binding"/>
    <property type="match status" value="3"/>
</dbReference>
<dbReference type="SUPFAM" id="SSF51735">
    <property type="entry name" value="NAD(P)-binding Rossmann-fold domains"/>
    <property type="match status" value="4"/>
</dbReference>
<dbReference type="InterPro" id="IPR006162">
    <property type="entry name" value="Ppantetheine_attach_site"/>
</dbReference>
<dbReference type="PROSITE" id="PS00606">
    <property type="entry name" value="KS3_1"/>
    <property type="match status" value="2"/>
</dbReference>
<dbReference type="InterPro" id="IPR057326">
    <property type="entry name" value="KR_dom"/>
</dbReference>
<evidence type="ECO:0000313" key="10">
    <source>
        <dbReference type="EMBL" id="GAA0252023.1"/>
    </source>
</evidence>
<dbReference type="InterPro" id="IPR020806">
    <property type="entry name" value="PKS_PP-bd"/>
</dbReference>
<evidence type="ECO:0000256" key="5">
    <source>
        <dbReference type="PROSITE-ProRule" id="PRU01363"/>
    </source>
</evidence>
<dbReference type="Pfam" id="PF00698">
    <property type="entry name" value="Acyl_transf_1"/>
    <property type="match status" value="3"/>
</dbReference>
<feature type="domain" description="Carrier" evidence="7">
    <location>
        <begin position="896"/>
        <end position="973"/>
    </location>
</feature>
<dbReference type="InterPro" id="IPR013968">
    <property type="entry name" value="PKS_KR"/>
</dbReference>
<keyword evidence="11" id="KW-1185">Reference proteome</keyword>
<feature type="region of interest" description="C-terminal hotdog fold" evidence="5">
    <location>
        <begin position="1948"/>
        <end position="2080"/>
    </location>
</feature>
<dbReference type="InterPro" id="IPR049552">
    <property type="entry name" value="PKS_DH_N"/>
</dbReference>
<feature type="region of interest" description="Disordered" evidence="6">
    <location>
        <begin position="834"/>
        <end position="894"/>
    </location>
</feature>
<dbReference type="Pfam" id="PF14765">
    <property type="entry name" value="PS-DH"/>
    <property type="match status" value="2"/>
</dbReference>
<dbReference type="Pfam" id="PF02801">
    <property type="entry name" value="Ketoacyl-synt_C"/>
    <property type="match status" value="3"/>
</dbReference>
<dbReference type="EMBL" id="BAAABU010000020">
    <property type="protein sequence ID" value="GAA0252023.1"/>
    <property type="molecule type" value="Genomic_DNA"/>
</dbReference>
<dbReference type="InterPro" id="IPR049900">
    <property type="entry name" value="PKS_mFAS_DH"/>
</dbReference>
<dbReference type="PROSITE" id="PS52004">
    <property type="entry name" value="KS3_2"/>
    <property type="match status" value="3"/>
</dbReference>
<feature type="domain" description="Carrier" evidence="7">
    <location>
        <begin position="4076"/>
        <end position="4151"/>
    </location>
</feature>
<dbReference type="SUPFAM" id="SSF55048">
    <property type="entry name" value="Probable ACP-binding domain of malonyl-CoA ACP transacylase"/>
    <property type="match status" value="3"/>
</dbReference>
<dbReference type="Pfam" id="PF00109">
    <property type="entry name" value="ketoacyl-synt"/>
    <property type="match status" value="3"/>
</dbReference>
<protein>
    <submittedName>
        <fullName evidence="10">Type I polyketide synthase</fullName>
    </submittedName>
</protein>
<feature type="domain" description="PKS/mFAS DH" evidence="9">
    <location>
        <begin position="1826"/>
        <end position="2080"/>
    </location>
</feature>
<feature type="compositionally biased region" description="Low complexity" evidence="6">
    <location>
        <begin position="839"/>
        <end position="894"/>
    </location>
</feature>
<dbReference type="Gene3D" id="3.40.366.10">
    <property type="entry name" value="Malonyl-Coenzyme A Acyl Carrier Protein, domain 2"/>
    <property type="match status" value="3"/>
</dbReference>
<dbReference type="Proteomes" id="UP001500416">
    <property type="component" value="Unassembled WGS sequence"/>
</dbReference>
<dbReference type="Gene3D" id="1.10.1200.10">
    <property type="entry name" value="ACP-like"/>
    <property type="match status" value="3"/>
</dbReference>
<dbReference type="InterPro" id="IPR049551">
    <property type="entry name" value="PKS_DH_C"/>
</dbReference>
<accession>A0ABN0UJC6</accession>
<feature type="region of interest" description="C-terminal hotdog fold" evidence="5">
    <location>
        <begin position="3569"/>
        <end position="3700"/>
    </location>
</feature>
<dbReference type="InterPro" id="IPR016036">
    <property type="entry name" value="Malonyl_transacylase_ACP-bd"/>
</dbReference>
<dbReference type="RefSeq" id="WP_343937361.1">
    <property type="nucleotide sequence ID" value="NZ_BAAABU010000020.1"/>
</dbReference>
<dbReference type="InterPro" id="IPR032821">
    <property type="entry name" value="PKS_assoc"/>
</dbReference>
<feature type="active site" description="Proton donor; for dehydratase activity" evidence="5">
    <location>
        <position position="2005"/>
    </location>
</feature>
<dbReference type="Pfam" id="PF21089">
    <property type="entry name" value="PKS_DH_N"/>
    <property type="match status" value="2"/>
</dbReference>
<dbReference type="SMART" id="SM00822">
    <property type="entry name" value="PKS_KR"/>
    <property type="match status" value="2"/>
</dbReference>
<dbReference type="SMART" id="SM00826">
    <property type="entry name" value="PKS_DH"/>
    <property type="match status" value="2"/>
</dbReference>
<feature type="domain" description="Ketosynthase family 3 (KS3)" evidence="8">
    <location>
        <begin position="5"/>
        <end position="420"/>
    </location>
</feature>
<dbReference type="SMART" id="SM00827">
    <property type="entry name" value="PKS_AT"/>
    <property type="match status" value="3"/>
</dbReference>
<keyword evidence="1" id="KW-0596">Phosphopantetheine</keyword>
<dbReference type="PROSITE" id="PS50075">
    <property type="entry name" value="CARRIER"/>
    <property type="match status" value="3"/>
</dbReference>
<feature type="region of interest" description="N-terminal hotdog fold" evidence="5">
    <location>
        <begin position="1826"/>
        <end position="1939"/>
    </location>
</feature>
<keyword evidence="4" id="KW-0012">Acyltransferase</keyword>
<dbReference type="InterPro" id="IPR014031">
    <property type="entry name" value="Ketoacyl_synth_C"/>
</dbReference>
<evidence type="ECO:0000313" key="11">
    <source>
        <dbReference type="Proteomes" id="UP001500416"/>
    </source>
</evidence>
<dbReference type="InterPro" id="IPR042104">
    <property type="entry name" value="PKS_dehydratase_sf"/>
</dbReference>
<feature type="active site" description="Proton acceptor; for dehydratase activity" evidence="5">
    <location>
        <position position="1858"/>
    </location>
</feature>
<gene>
    <name evidence="10" type="ORF">GCM10010492_60620</name>
</gene>
<dbReference type="Pfam" id="PF08659">
    <property type="entry name" value="KR"/>
    <property type="match status" value="2"/>
</dbReference>
<dbReference type="SMART" id="SM00825">
    <property type="entry name" value="PKS_KS"/>
    <property type="match status" value="3"/>
</dbReference>
<reference evidence="10 11" key="1">
    <citation type="journal article" date="2019" name="Int. J. Syst. Evol. Microbiol.">
        <title>The Global Catalogue of Microorganisms (GCM) 10K type strain sequencing project: providing services to taxonomists for standard genome sequencing and annotation.</title>
        <authorList>
            <consortium name="The Broad Institute Genomics Platform"/>
            <consortium name="The Broad Institute Genome Sequencing Center for Infectious Disease"/>
            <person name="Wu L."/>
            <person name="Ma J."/>
        </authorList>
    </citation>
    <scope>NUCLEOTIDE SEQUENCE [LARGE SCALE GENOMIC DNA]</scope>
    <source>
        <strain evidence="10 11">JCM 3380</strain>
    </source>
</reference>
<dbReference type="PROSITE" id="PS52019">
    <property type="entry name" value="PKS_MFAS_DH"/>
    <property type="match status" value="2"/>
</dbReference>
<dbReference type="InterPro" id="IPR014043">
    <property type="entry name" value="Acyl_transferase_dom"/>
</dbReference>
<dbReference type="InterPro" id="IPR016035">
    <property type="entry name" value="Acyl_Trfase/lysoPLipase"/>
</dbReference>
<dbReference type="Pfam" id="PF16197">
    <property type="entry name" value="KAsynt_C_assoc"/>
    <property type="match status" value="3"/>
</dbReference>
<feature type="domain" description="Ketosynthase family 3 (KS3)" evidence="8">
    <location>
        <begin position="2572"/>
        <end position="2995"/>
    </location>
</feature>
<dbReference type="CDD" id="cd08956">
    <property type="entry name" value="KR_3_FAS_SDR_x"/>
    <property type="match status" value="2"/>
</dbReference>
<dbReference type="SUPFAM" id="SSF52151">
    <property type="entry name" value="FabD/lysophospholipase-like"/>
    <property type="match status" value="3"/>
</dbReference>
<dbReference type="InterPro" id="IPR036736">
    <property type="entry name" value="ACP-like_sf"/>
</dbReference>
<organism evidence="10 11">
    <name type="scientific">Saccharothrix mutabilis subsp. mutabilis</name>
    <dbReference type="NCBI Taxonomy" id="66855"/>
    <lineage>
        <taxon>Bacteria</taxon>
        <taxon>Bacillati</taxon>
        <taxon>Actinomycetota</taxon>
        <taxon>Actinomycetes</taxon>
        <taxon>Pseudonocardiales</taxon>
        <taxon>Pseudonocardiaceae</taxon>
        <taxon>Saccharothrix</taxon>
    </lineage>
</organism>
<name>A0ABN0UJC6_9PSEU</name>
<dbReference type="SUPFAM" id="SSF53901">
    <property type="entry name" value="Thiolase-like"/>
    <property type="match status" value="3"/>
</dbReference>
<dbReference type="InterPro" id="IPR001227">
    <property type="entry name" value="Ac_transferase_dom_sf"/>
</dbReference>
<dbReference type="PROSITE" id="PS00012">
    <property type="entry name" value="PHOSPHOPANTETHEINE"/>
    <property type="match status" value="2"/>
</dbReference>
<evidence type="ECO:0000259" key="7">
    <source>
        <dbReference type="PROSITE" id="PS50075"/>
    </source>
</evidence>
<dbReference type="Pfam" id="PF22953">
    <property type="entry name" value="SpnB_Rossmann"/>
    <property type="match status" value="2"/>
</dbReference>
<keyword evidence="2" id="KW-0597">Phosphoprotein</keyword>
<dbReference type="Gene3D" id="3.40.47.10">
    <property type="match status" value="3"/>
</dbReference>